<dbReference type="Gene3D" id="2.30.110.10">
    <property type="entry name" value="Electron Transport, Fmn-binding Protein, Chain A"/>
    <property type="match status" value="1"/>
</dbReference>
<proteinExistence type="predicted"/>
<comment type="caution">
    <text evidence="2">The sequence shown here is derived from an EMBL/GenBank/DDBJ whole genome shotgun (WGS) entry which is preliminary data.</text>
</comment>
<organism evidence="2 3">
    <name type="scientific">Novosphingobium marinum</name>
    <dbReference type="NCBI Taxonomy" id="1514948"/>
    <lineage>
        <taxon>Bacteria</taxon>
        <taxon>Pseudomonadati</taxon>
        <taxon>Pseudomonadota</taxon>
        <taxon>Alphaproteobacteria</taxon>
        <taxon>Sphingomonadales</taxon>
        <taxon>Sphingomonadaceae</taxon>
        <taxon>Novosphingobium</taxon>
    </lineage>
</organism>
<sequence>MEKDVRHTFWEAFADSPFIMMKLEGSNEHSEPMTAQLDKDAHHTIWFFTDVKNRIAAGGRAMGQVMTKGHDVFACIAGKLTRETDRTIWDKHWNNAVEAWFPNGRENPEVIMLRFDIDDSEVWTSEPGVTGSLKMMAGMKITPEEAGEHEVGRV</sequence>
<accession>A0A7Y9XYJ4</accession>
<gene>
    <name evidence="2" type="ORF">FHS75_003171</name>
</gene>
<dbReference type="EMBL" id="JACBZF010000007">
    <property type="protein sequence ID" value="NYH96820.1"/>
    <property type="molecule type" value="Genomic_DNA"/>
</dbReference>
<dbReference type="InterPro" id="IPR038725">
    <property type="entry name" value="YdaG_split_barrel_FMN-bd"/>
</dbReference>
<dbReference type="AlphaFoldDB" id="A0A7Y9XYJ4"/>
<evidence type="ECO:0000313" key="3">
    <source>
        <dbReference type="Proteomes" id="UP000522081"/>
    </source>
</evidence>
<dbReference type="Proteomes" id="UP000522081">
    <property type="component" value="Unassembled WGS sequence"/>
</dbReference>
<evidence type="ECO:0000313" key="2">
    <source>
        <dbReference type="EMBL" id="NYH96820.1"/>
    </source>
</evidence>
<dbReference type="InterPro" id="IPR012349">
    <property type="entry name" value="Split_barrel_FMN-bd"/>
</dbReference>
<dbReference type="PANTHER" id="PTHR34818:SF1">
    <property type="entry name" value="PROTEIN BLI-3"/>
    <property type="match status" value="1"/>
</dbReference>
<feature type="domain" description="General stress protein FMN-binding split barrel" evidence="1">
    <location>
        <begin position="6"/>
        <end position="142"/>
    </location>
</feature>
<dbReference type="RefSeq" id="WP_179408628.1">
    <property type="nucleotide sequence ID" value="NZ_BMGF01000008.1"/>
</dbReference>
<dbReference type="SUPFAM" id="SSF50475">
    <property type="entry name" value="FMN-binding split barrel"/>
    <property type="match status" value="1"/>
</dbReference>
<dbReference type="InterPro" id="IPR052917">
    <property type="entry name" value="Stress-Dev_Protein"/>
</dbReference>
<evidence type="ECO:0000259" key="1">
    <source>
        <dbReference type="Pfam" id="PF16242"/>
    </source>
</evidence>
<keyword evidence="3" id="KW-1185">Reference proteome</keyword>
<name>A0A7Y9XYJ4_9SPHN</name>
<reference evidence="2 3" key="1">
    <citation type="submission" date="2020-07" db="EMBL/GenBank/DDBJ databases">
        <title>Genomic Encyclopedia of Type Strains, Phase IV (KMG-IV): sequencing the most valuable type-strain genomes for metagenomic binning, comparative biology and taxonomic classification.</title>
        <authorList>
            <person name="Goeker M."/>
        </authorList>
    </citation>
    <scope>NUCLEOTIDE SEQUENCE [LARGE SCALE GENOMIC DNA]</scope>
    <source>
        <strain evidence="2 3">DSM 29043</strain>
    </source>
</reference>
<dbReference type="PANTHER" id="PTHR34818">
    <property type="entry name" value="PROTEIN BLI-3"/>
    <property type="match status" value="1"/>
</dbReference>
<dbReference type="Pfam" id="PF16242">
    <property type="entry name" value="Pyrid_ox_like"/>
    <property type="match status" value="1"/>
</dbReference>
<protein>
    <submittedName>
        <fullName evidence="2">General stress protein 26</fullName>
    </submittedName>
</protein>